<dbReference type="RefSeq" id="WP_120060251.1">
    <property type="nucleotide sequence ID" value="NZ_QYRP01000002.1"/>
</dbReference>
<evidence type="ECO:0008006" key="3">
    <source>
        <dbReference type="Google" id="ProtNLM"/>
    </source>
</evidence>
<reference evidence="2" key="1">
    <citation type="submission" date="2018-09" db="EMBL/GenBank/DDBJ databases">
        <authorList>
            <person name="Zhu H."/>
        </authorList>
    </citation>
    <scope>NUCLEOTIDE SEQUENCE [LARGE SCALE GENOMIC DNA]</scope>
    <source>
        <strain evidence="2">K1W22B-1</strain>
    </source>
</reference>
<dbReference type="Proteomes" id="UP000276542">
    <property type="component" value="Unassembled WGS sequence"/>
</dbReference>
<dbReference type="AlphaFoldDB" id="A0A3A5H8U8"/>
<name>A0A3A5H8U8_9ACTN</name>
<proteinExistence type="predicted"/>
<accession>A0A3A5H8U8</accession>
<dbReference type="InterPro" id="IPR049574">
    <property type="entry name" value="CrtA-like"/>
</dbReference>
<gene>
    <name evidence="1" type="ORF">D4739_08675</name>
</gene>
<evidence type="ECO:0000313" key="2">
    <source>
        <dbReference type="Proteomes" id="UP000276542"/>
    </source>
</evidence>
<organism evidence="1 2">
    <name type="scientific">Nocardioides cavernaquae</name>
    <dbReference type="NCBI Taxonomy" id="2321396"/>
    <lineage>
        <taxon>Bacteria</taxon>
        <taxon>Bacillati</taxon>
        <taxon>Actinomycetota</taxon>
        <taxon>Actinomycetes</taxon>
        <taxon>Propionibacteriales</taxon>
        <taxon>Nocardioidaceae</taxon>
        <taxon>Nocardioides</taxon>
    </lineage>
</organism>
<protein>
    <recommendedName>
        <fullName evidence="3">Spheroidene monooxygenase</fullName>
    </recommendedName>
</protein>
<dbReference type="EMBL" id="QYRP01000002">
    <property type="protein sequence ID" value="RJS46278.1"/>
    <property type="molecule type" value="Genomic_DNA"/>
</dbReference>
<evidence type="ECO:0000313" key="1">
    <source>
        <dbReference type="EMBL" id="RJS46278.1"/>
    </source>
</evidence>
<sequence>MAVFTFHLAELPSRTTARALVRPPVPGTTEGLRHAECLAMMTLGSPTFSTERMQLGRLALFAAWDDEDAIDRFLDHDRLGRRLADGWHVRLEFLRKYGDVACLPDLPTKAGSWDPEEPVVAVTLARLSLGNLPRFLKWGKPVERLVADHPATTLALAAMRPPGNFSTFSVWRSVREMTEMVHGRSDVPDARRHAAAMEEQRRRDFHRESTFMRFRPLSEHGEWQGRTGIVPGLA</sequence>
<comment type="caution">
    <text evidence="1">The sequence shown here is derived from an EMBL/GenBank/DDBJ whole genome shotgun (WGS) entry which is preliminary data.</text>
</comment>
<keyword evidence="2" id="KW-1185">Reference proteome</keyword>
<dbReference type="OrthoDB" id="701861at2"/>
<dbReference type="CDD" id="cd21650">
    <property type="entry name" value="CrtA-like"/>
    <property type="match status" value="1"/>
</dbReference>